<reference evidence="1 2" key="1">
    <citation type="submission" date="2023-07" db="EMBL/GenBank/DDBJ databases">
        <title>Sorghum-associated microbial communities from plants grown in Nebraska, USA.</title>
        <authorList>
            <person name="Schachtman D."/>
        </authorList>
    </citation>
    <scope>NUCLEOTIDE SEQUENCE [LARGE SCALE GENOMIC DNA]</scope>
    <source>
        <strain evidence="1 2">BE198</strain>
    </source>
</reference>
<evidence type="ECO:0000313" key="1">
    <source>
        <dbReference type="EMBL" id="MDR7133267.1"/>
    </source>
</evidence>
<sequence>MVAHLDQGQVRVFGGDEYIRRYLAGSSGRIFYKGVMSFYPLLSDKEQMQQLDGWLVSQVWKAVKMRERLLAKWGFTRSHVFPFNAPRTDFATTLRSAKVGKRRLYAIPTSS</sequence>
<accession>A0ABU1W6Y8</accession>
<protein>
    <submittedName>
        <fullName evidence="1">Uncharacterized protein</fullName>
    </submittedName>
</protein>
<name>A0ABU1W6Y8_9GAMM</name>
<gene>
    <name evidence="1" type="ORF">J2X06_000451</name>
</gene>
<organism evidence="1 2">
    <name type="scientific">Lysobacter niastensis</name>
    <dbReference type="NCBI Taxonomy" id="380629"/>
    <lineage>
        <taxon>Bacteria</taxon>
        <taxon>Pseudomonadati</taxon>
        <taxon>Pseudomonadota</taxon>
        <taxon>Gammaproteobacteria</taxon>
        <taxon>Lysobacterales</taxon>
        <taxon>Lysobacteraceae</taxon>
        <taxon>Lysobacter</taxon>
    </lineage>
</organism>
<dbReference type="Proteomes" id="UP001251524">
    <property type="component" value="Unassembled WGS sequence"/>
</dbReference>
<proteinExistence type="predicted"/>
<comment type="caution">
    <text evidence="1">The sequence shown here is derived from an EMBL/GenBank/DDBJ whole genome shotgun (WGS) entry which is preliminary data.</text>
</comment>
<dbReference type="EMBL" id="JAVDVY010000001">
    <property type="protein sequence ID" value="MDR7133267.1"/>
    <property type="molecule type" value="Genomic_DNA"/>
</dbReference>
<evidence type="ECO:0000313" key="2">
    <source>
        <dbReference type="Proteomes" id="UP001251524"/>
    </source>
</evidence>
<dbReference type="RefSeq" id="WP_310057703.1">
    <property type="nucleotide sequence ID" value="NZ_JAVDVY010000001.1"/>
</dbReference>
<keyword evidence="2" id="KW-1185">Reference proteome</keyword>